<evidence type="ECO:0000256" key="6">
    <source>
        <dbReference type="ARBA" id="ARBA00022516"/>
    </source>
</evidence>
<evidence type="ECO:0000256" key="3">
    <source>
        <dbReference type="ARBA" id="ARBA00013167"/>
    </source>
</evidence>
<dbReference type="Pfam" id="PF07977">
    <property type="entry name" value="FabA"/>
    <property type="match status" value="1"/>
</dbReference>
<dbReference type="GO" id="GO:0005737">
    <property type="term" value="C:cytoplasm"/>
    <property type="evidence" value="ECO:0007669"/>
    <property type="project" value="UniProtKB-SubCell"/>
</dbReference>
<proteinExistence type="inferred from homology"/>
<evidence type="ECO:0000256" key="1">
    <source>
        <dbReference type="ARBA" id="ARBA00004496"/>
    </source>
</evidence>
<keyword evidence="7" id="KW-0441">Lipid A biosynthesis</keyword>
<keyword evidence="5" id="KW-0963">Cytoplasm</keyword>
<evidence type="ECO:0000256" key="11">
    <source>
        <dbReference type="ARBA" id="ARBA00029890"/>
    </source>
</evidence>
<dbReference type="AlphaFoldDB" id="A0A486XTG6"/>
<evidence type="ECO:0000256" key="2">
    <source>
        <dbReference type="ARBA" id="ARBA00009174"/>
    </source>
</evidence>
<comment type="subcellular location">
    <subcellularLocation>
        <location evidence="1">Cytoplasm</location>
    </subcellularLocation>
</comment>
<dbReference type="EC" id="4.2.1.59" evidence="3"/>
<gene>
    <name evidence="13" type="ORF">BAL341_2959</name>
</gene>
<evidence type="ECO:0000256" key="12">
    <source>
        <dbReference type="ARBA" id="ARBA00032213"/>
    </source>
</evidence>
<keyword evidence="8" id="KW-0443">Lipid metabolism</keyword>
<comment type="similarity">
    <text evidence="2">Belongs to the thioester dehydratase family. FabZ subfamily.</text>
</comment>
<dbReference type="FunFam" id="3.10.129.10:FF:000001">
    <property type="entry name" value="3-hydroxyacyl-[acyl-carrier-protein] dehydratase FabZ"/>
    <property type="match status" value="1"/>
</dbReference>
<evidence type="ECO:0000256" key="7">
    <source>
        <dbReference type="ARBA" id="ARBA00022556"/>
    </source>
</evidence>
<comment type="function">
    <text evidence="10">Involved in unsaturated fatty acids biosynthesis. Catalyzes the dehydration of short chain beta-hydroxyacyl-ACPs and long chain saturated and unsaturated beta-hydroxyacyl-ACPs.</text>
</comment>
<protein>
    <recommendedName>
        <fullName evidence="4">3-hydroxyacyl-[acyl-carrier-protein] dehydratase FabZ</fullName>
        <ecNumber evidence="3">4.2.1.59</ecNumber>
    </recommendedName>
    <alternativeName>
        <fullName evidence="11">(3R)-hydroxymyristoyl-[acyl-carrier-protein] dehydratase</fullName>
    </alternativeName>
    <alternativeName>
        <fullName evidence="12">Beta-hydroxyacyl-ACP dehydratase</fullName>
    </alternativeName>
</protein>
<dbReference type="NCBIfam" id="TIGR01750">
    <property type="entry name" value="fabZ"/>
    <property type="match status" value="1"/>
</dbReference>
<dbReference type="GO" id="GO:0016020">
    <property type="term" value="C:membrane"/>
    <property type="evidence" value="ECO:0007669"/>
    <property type="project" value="GOC"/>
</dbReference>
<dbReference type="InterPro" id="IPR013114">
    <property type="entry name" value="FabA_FabZ"/>
</dbReference>
<evidence type="ECO:0000313" key="13">
    <source>
        <dbReference type="EMBL" id="VHO05876.1"/>
    </source>
</evidence>
<evidence type="ECO:0000256" key="9">
    <source>
        <dbReference type="ARBA" id="ARBA00023239"/>
    </source>
</evidence>
<keyword evidence="9 13" id="KW-0456">Lyase</keyword>
<dbReference type="Gene3D" id="3.10.129.10">
    <property type="entry name" value="Hotdog Thioesterase"/>
    <property type="match status" value="1"/>
</dbReference>
<dbReference type="GO" id="GO:0019171">
    <property type="term" value="F:(3R)-hydroxyacyl-[acyl-carrier-protein] dehydratase activity"/>
    <property type="evidence" value="ECO:0007669"/>
    <property type="project" value="UniProtKB-EC"/>
</dbReference>
<dbReference type="CDD" id="cd01288">
    <property type="entry name" value="FabZ"/>
    <property type="match status" value="1"/>
</dbReference>
<name>A0A486XTG6_9GAMM</name>
<dbReference type="InterPro" id="IPR029069">
    <property type="entry name" value="HotDog_dom_sf"/>
</dbReference>
<dbReference type="GO" id="GO:0006633">
    <property type="term" value="P:fatty acid biosynthetic process"/>
    <property type="evidence" value="ECO:0007669"/>
    <property type="project" value="InterPro"/>
</dbReference>
<accession>A0A486XTG6</accession>
<sequence length="173" mass="18979">MSIIDIESVLPHRYPFLMVDSVTGYEKNCGLRAIKNVSKNEPALQGHFPGNAVFPGVLIIEALAQAAGILWAQSNADVLQNSTLCYLAGTEKTKFKRKVIPGDQLQLDIKVVCLKRKIMKVTALASVNGNLACSTTISLFAEYPEQQPQRNFITNNNTLAPVPEEKSCIVQYA</sequence>
<dbReference type="SUPFAM" id="SSF54637">
    <property type="entry name" value="Thioesterase/thiol ester dehydrase-isomerase"/>
    <property type="match status" value="1"/>
</dbReference>
<organism evidence="13">
    <name type="scientific">Rheinheimera sp. BAL341</name>
    <dbReference type="NCBI Taxonomy" id="1708203"/>
    <lineage>
        <taxon>Bacteria</taxon>
        <taxon>Pseudomonadati</taxon>
        <taxon>Pseudomonadota</taxon>
        <taxon>Gammaproteobacteria</taxon>
        <taxon>Chromatiales</taxon>
        <taxon>Chromatiaceae</taxon>
        <taxon>Rheinheimera</taxon>
    </lineage>
</organism>
<dbReference type="GO" id="GO:0009245">
    <property type="term" value="P:lipid A biosynthetic process"/>
    <property type="evidence" value="ECO:0007669"/>
    <property type="project" value="UniProtKB-KW"/>
</dbReference>
<keyword evidence="6" id="KW-0444">Lipid biosynthesis</keyword>
<evidence type="ECO:0000256" key="4">
    <source>
        <dbReference type="ARBA" id="ARBA00017176"/>
    </source>
</evidence>
<evidence type="ECO:0000256" key="8">
    <source>
        <dbReference type="ARBA" id="ARBA00023098"/>
    </source>
</evidence>
<evidence type="ECO:0000256" key="10">
    <source>
        <dbReference type="ARBA" id="ARBA00025049"/>
    </source>
</evidence>
<dbReference type="EMBL" id="CAAJGR010000009">
    <property type="protein sequence ID" value="VHO05876.1"/>
    <property type="molecule type" value="Genomic_DNA"/>
</dbReference>
<evidence type="ECO:0000256" key="5">
    <source>
        <dbReference type="ARBA" id="ARBA00022490"/>
    </source>
</evidence>
<reference evidence="13" key="1">
    <citation type="submission" date="2019-04" db="EMBL/GenBank/DDBJ databases">
        <authorList>
            <person name="Brambilla D."/>
        </authorList>
    </citation>
    <scope>NUCLEOTIDE SEQUENCE</scope>
    <source>
        <strain evidence="13">BAL1</strain>
    </source>
</reference>
<dbReference type="InterPro" id="IPR010084">
    <property type="entry name" value="FabZ"/>
</dbReference>
<dbReference type="PANTHER" id="PTHR30272">
    <property type="entry name" value="3-HYDROXYACYL-[ACYL-CARRIER-PROTEIN] DEHYDRATASE"/>
    <property type="match status" value="1"/>
</dbReference>
<dbReference type="PANTHER" id="PTHR30272:SF1">
    <property type="entry name" value="3-HYDROXYACYL-[ACYL-CARRIER-PROTEIN] DEHYDRATASE"/>
    <property type="match status" value="1"/>
</dbReference>
<dbReference type="NCBIfam" id="NF000582">
    <property type="entry name" value="PRK00006.1"/>
    <property type="match status" value="1"/>
</dbReference>